<organism evidence="2 3">
    <name type="scientific">Microbacterium oryzae</name>
    <dbReference type="NCBI Taxonomy" id="743009"/>
    <lineage>
        <taxon>Bacteria</taxon>
        <taxon>Bacillati</taxon>
        <taxon>Actinomycetota</taxon>
        <taxon>Actinomycetes</taxon>
        <taxon>Micrococcales</taxon>
        <taxon>Microbacteriaceae</taxon>
        <taxon>Microbacterium</taxon>
    </lineage>
</organism>
<feature type="transmembrane region" description="Helical" evidence="1">
    <location>
        <begin position="151"/>
        <end position="169"/>
    </location>
</feature>
<sequence length="255" mass="26937">MDRVGELLHTLGQAVTAVWASATAQVAPPAVPVALLTGAVALAVVLWRPAWRVTRHAITIAHEGFHGVAALATGRSLRGIRLHSDTSGLTLSRGRPRGIGMVLTLLAGYPGPALAGLGSAWLVHRGYPLAMLWLVVALLCLLLLQIRNLFGLWSVAVSAATLVAVSWWAPADVRGAVAATVTWFLLLGSVRPVLELQLQRTRRRGAARTSDADQLAALTHLPGVVWIGVFLALCLTALAIGGFWLLGDPRHLALG</sequence>
<protein>
    <submittedName>
        <fullName evidence="2">M50 family peptidase</fullName>
    </submittedName>
</protein>
<proteinExistence type="predicted"/>
<evidence type="ECO:0000256" key="1">
    <source>
        <dbReference type="SAM" id="Phobius"/>
    </source>
</evidence>
<dbReference type="RefSeq" id="WP_156242506.1">
    <property type="nucleotide sequence ID" value="NZ_BAAAZL010000004.1"/>
</dbReference>
<feature type="transmembrane region" description="Helical" evidence="1">
    <location>
        <begin position="30"/>
        <end position="47"/>
    </location>
</feature>
<dbReference type="AlphaFoldDB" id="A0A6I6DSS4"/>
<dbReference type="Proteomes" id="UP000422989">
    <property type="component" value="Chromosome"/>
</dbReference>
<evidence type="ECO:0000313" key="2">
    <source>
        <dbReference type="EMBL" id="QGU28002.1"/>
    </source>
</evidence>
<dbReference type="OrthoDB" id="5184455at2"/>
<feature type="transmembrane region" description="Helical" evidence="1">
    <location>
        <begin position="175"/>
        <end position="194"/>
    </location>
</feature>
<accession>A0A6I6DSS4</accession>
<feature type="transmembrane region" description="Helical" evidence="1">
    <location>
        <begin position="127"/>
        <end position="144"/>
    </location>
</feature>
<dbReference type="EMBL" id="CP032550">
    <property type="protein sequence ID" value="QGU28002.1"/>
    <property type="molecule type" value="Genomic_DNA"/>
</dbReference>
<evidence type="ECO:0000313" key="3">
    <source>
        <dbReference type="Proteomes" id="UP000422989"/>
    </source>
</evidence>
<reference evidence="2 3" key="1">
    <citation type="submission" date="2018-09" db="EMBL/GenBank/DDBJ databases">
        <title>Whole genome sequencing of Microbacterium oryzae strain MB-10T.</title>
        <authorList>
            <person name="Das S.K."/>
        </authorList>
    </citation>
    <scope>NUCLEOTIDE SEQUENCE [LARGE SCALE GENOMIC DNA]</scope>
    <source>
        <strain evidence="2 3">MB-10</strain>
    </source>
</reference>
<feature type="transmembrane region" description="Helical" evidence="1">
    <location>
        <begin position="99"/>
        <end position="121"/>
    </location>
</feature>
<dbReference type="InterPro" id="IPR049500">
    <property type="entry name" value="Peptidase_M50B-like"/>
</dbReference>
<name>A0A6I6DSS4_9MICO</name>
<feature type="transmembrane region" description="Helical" evidence="1">
    <location>
        <begin position="215"/>
        <end position="246"/>
    </location>
</feature>
<gene>
    <name evidence="2" type="ORF">D7D94_10220</name>
</gene>
<keyword evidence="3" id="KW-1185">Reference proteome</keyword>
<keyword evidence="1" id="KW-1133">Transmembrane helix</keyword>
<dbReference type="KEGG" id="moj:D7D94_10220"/>
<keyword evidence="1" id="KW-0812">Transmembrane</keyword>
<keyword evidence="1" id="KW-0472">Membrane</keyword>
<dbReference type="Pfam" id="PF13398">
    <property type="entry name" value="Peptidase_M50B"/>
    <property type="match status" value="1"/>
</dbReference>